<dbReference type="STRING" id="1267768.BV394_14295"/>
<sequence length="105" mass="11106">MNNDNRNQKATYIADTGLGETFTDSVTSVGFDGANFRIELAVGRMSGEGGSRQSTVHPVARLVIPMNAASEFLQKLGGAFADLEKQGVLKKATAPGRQPVPEIAN</sequence>
<dbReference type="AlphaFoldDB" id="A0A1U7DL93"/>
<gene>
    <name evidence="1" type="ORF">BV394_14295</name>
</gene>
<name>A0A1U7DL93_9RHOB</name>
<dbReference type="OrthoDB" id="9966135at2"/>
<evidence type="ECO:0000313" key="1">
    <source>
        <dbReference type="EMBL" id="APX90741.1"/>
    </source>
</evidence>
<organism evidence="1 2">
    <name type="scientific">Brevirhabdus pacifica</name>
    <dbReference type="NCBI Taxonomy" id="1267768"/>
    <lineage>
        <taxon>Bacteria</taxon>
        <taxon>Pseudomonadati</taxon>
        <taxon>Pseudomonadota</taxon>
        <taxon>Alphaproteobacteria</taxon>
        <taxon>Rhodobacterales</taxon>
        <taxon>Paracoccaceae</taxon>
        <taxon>Brevirhabdus</taxon>
    </lineage>
</organism>
<evidence type="ECO:0000313" key="2">
    <source>
        <dbReference type="Proteomes" id="UP000187266"/>
    </source>
</evidence>
<accession>A0A2M9DBN6</accession>
<protein>
    <submittedName>
        <fullName evidence="1">Uncharacterized protein</fullName>
    </submittedName>
</protein>
<accession>A0A1U7DL93</accession>
<reference evidence="1 2" key="1">
    <citation type="submission" date="2017-01" db="EMBL/GenBank/DDBJ databases">
        <title>Genomic analysis of Xuhuaishuia manganoxidans DY6-4.</title>
        <authorList>
            <person name="Wang X."/>
        </authorList>
    </citation>
    <scope>NUCLEOTIDE SEQUENCE [LARGE SCALE GENOMIC DNA]</scope>
    <source>
        <strain evidence="1 2">DY6-4</strain>
    </source>
</reference>
<dbReference type="Proteomes" id="UP000187266">
    <property type="component" value="Chromosome"/>
</dbReference>
<keyword evidence="2" id="KW-1185">Reference proteome</keyword>
<dbReference type="RefSeq" id="WP_076980758.1">
    <property type="nucleotide sequence ID" value="NZ_CP019124.1"/>
</dbReference>
<dbReference type="EMBL" id="CP019124">
    <property type="protein sequence ID" value="APX90741.1"/>
    <property type="molecule type" value="Genomic_DNA"/>
</dbReference>
<proteinExistence type="predicted"/>